<evidence type="ECO:0000313" key="13">
    <source>
        <dbReference type="Proteomes" id="UP001195483"/>
    </source>
</evidence>
<dbReference type="InterPro" id="IPR017871">
    <property type="entry name" value="ABC_transporter-like_CS"/>
</dbReference>
<dbReference type="InterPro" id="IPR039421">
    <property type="entry name" value="Type_1_exporter"/>
</dbReference>
<name>A0AAE0W9Y7_9BIVA</name>
<feature type="domain" description="ABC transmembrane type-1" evidence="11">
    <location>
        <begin position="1"/>
        <end position="212"/>
    </location>
</feature>
<evidence type="ECO:0008006" key="14">
    <source>
        <dbReference type="Google" id="ProtNLM"/>
    </source>
</evidence>
<feature type="domain" description="ABC transporter" evidence="10">
    <location>
        <begin position="257"/>
        <end position="491"/>
    </location>
</feature>
<evidence type="ECO:0000256" key="1">
    <source>
        <dbReference type="ARBA" id="ARBA00004651"/>
    </source>
</evidence>
<keyword evidence="8 9" id="KW-0472">Membrane</keyword>
<organism evidence="12 13">
    <name type="scientific">Potamilus streckersoni</name>
    <dbReference type="NCBI Taxonomy" id="2493646"/>
    <lineage>
        <taxon>Eukaryota</taxon>
        <taxon>Metazoa</taxon>
        <taxon>Spiralia</taxon>
        <taxon>Lophotrochozoa</taxon>
        <taxon>Mollusca</taxon>
        <taxon>Bivalvia</taxon>
        <taxon>Autobranchia</taxon>
        <taxon>Heteroconchia</taxon>
        <taxon>Palaeoheterodonta</taxon>
        <taxon>Unionida</taxon>
        <taxon>Unionoidea</taxon>
        <taxon>Unionidae</taxon>
        <taxon>Ambleminae</taxon>
        <taxon>Lampsilini</taxon>
        <taxon>Potamilus</taxon>
    </lineage>
</organism>
<dbReference type="InterPro" id="IPR036640">
    <property type="entry name" value="ABC1_TM_sf"/>
</dbReference>
<feature type="transmembrane region" description="Helical" evidence="9">
    <location>
        <begin position="40"/>
        <end position="59"/>
    </location>
</feature>
<dbReference type="PROSITE" id="PS00211">
    <property type="entry name" value="ABC_TRANSPORTER_1"/>
    <property type="match status" value="1"/>
</dbReference>
<dbReference type="InterPro" id="IPR011527">
    <property type="entry name" value="ABC1_TM_dom"/>
</dbReference>
<dbReference type="GO" id="GO:0005886">
    <property type="term" value="C:plasma membrane"/>
    <property type="evidence" value="ECO:0007669"/>
    <property type="project" value="UniProtKB-SubCell"/>
</dbReference>
<gene>
    <name evidence="12" type="ORF">CHS0354_018465</name>
</gene>
<keyword evidence="4 9" id="KW-0812">Transmembrane</keyword>
<evidence type="ECO:0000256" key="4">
    <source>
        <dbReference type="ARBA" id="ARBA00022692"/>
    </source>
</evidence>
<dbReference type="InterPro" id="IPR003439">
    <property type="entry name" value="ABC_transporter-like_ATP-bd"/>
</dbReference>
<dbReference type="SMART" id="SM00382">
    <property type="entry name" value="AAA"/>
    <property type="match status" value="1"/>
</dbReference>
<evidence type="ECO:0000259" key="10">
    <source>
        <dbReference type="PROSITE" id="PS50893"/>
    </source>
</evidence>
<dbReference type="Proteomes" id="UP001195483">
    <property type="component" value="Unassembled WGS sequence"/>
</dbReference>
<dbReference type="Gene3D" id="3.40.50.300">
    <property type="entry name" value="P-loop containing nucleotide triphosphate hydrolases"/>
    <property type="match status" value="1"/>
</dbReference>
<keyword evidence="2" id="KW-0813">Transport</keyword>
<dbReference type="Pfam" id="PF00005">
    <property type="entry name" value="ABC_tran"/>
    <property type="match status" value="1"/>
</dbReference>
<evidence type="ECO:0000256" key="9">
    <source>
        <dbReference type="SAM" id="Phobius"/>
    </source>
</evidence>
<evidence type="ECO:0000256" key="3">
    <source>
        <dbReference type="ARBA" id="ARBA00022475"/>
    </source>
</evidence>
<proteinExistence type="predicted"/>
<keyword evidence="5" id="KW-0547">Nucleotide-binding</keyword>
<evidence type="ECO:0000256" key="6">
    <source>
        <dbReference type="ARBA" id="ARBA00022840"/>
    </source>
</evidence>
<dbReference type="GO" id="GO:0016887">
    <property type="term" value="F:ATP hydrolysis activity"/>
    <property type="evidence" value="ECO:0007669"/>
    <property type="project" value="InterPro"/>
</dbReference>
<dbReference type="Gene3D" id="1.20.1560.10">
    <property type="entry name" value="ABC transporter type 1, transmembrane domain"/>
    <property type="match status" value="1"/>
</dbReference>
<evidence type="ECO:0000256" key="2">
    <source>
        <dbReference type="ARBA" id="ARBA00022448"/>
    </source>
</evidence>
<dbReference type="PANTHER" id="PTHR43394:SF1">
    <property type="entry name" value="ATP-BINDING CASSETTE SUB-FAMILY B MEMBER 10, MITOCHONDRIAL"/>
    <property type="match status" value="1"/>
</dbReference>
<comment type="caution">
    <text evidence="12">The sequence shown here is derived from an EMBL/GenBank/DDBJ whole genome shotgun (WGS) entry which is preliminary data.</text>
</comment>
<dbReference type="SUPFAM" id="SSF90123">
    <property type="entry name" value="ABC transporter transmembrane region"/>
    <property type="match status" value="1"/>
</dbReference>
<evidence type="ECO:0000259" key="11">
    <source>
        <dbReference type="PROSITE" id="PS50929"/>
    </source>
</evidence>
<dbReference type="GO" id="GO:0005524">
    <property type="term" value="F:ATP binding"/>
    <property type="evidence" value="ECO:0007669"/>
    <property type="project" value="UniProtKB-KW"/>
</dbReference>
<evidence type="ECO:0000256" key="5">
    <source>
        <dbReference type="ARBA" id="ARBA00022741"/>
    </source>
</evidence>
<reference evidence="12" key="3">
    <citation type="submission" date="2023-05" db="EMBL/GenBank/DDBJ databases">
        <authorList>
            <person name="Smith C.H."/>
        </authorList>
    </citation>
    <scope>NUCLEOTIDE SEQUENCE</scope>
    <source>
        <strain evidence="12">CHS0354</strain>
        <tissue evidence="12">Mantle</tissue>
    </source>
</reference>
<evidence type="ECO:0000256" key="7">
    <source>
        <dbReference type="ARBA" id="ARBA00022989"/>
    </source>
</evidence>
<dbReference type="InterPro" id="IPR003593">
    <property type="entry name" value="AAA+_ATPase"/>
</dbReference>
<protein>
    <recommendedName>
        <fullName evidence="14">ABC transporter ATP-binding protein</fullName>
    </recommendedName>
</protein>
<sequence length="495" mass="56485">MGIICMLLFSFFNTLPAIVIKYLIDPLQTEGTEKIEVISFFWVGVGIIALFIFKGLAYFGQNYLMNTLGQQLIHDLRNRLFHKLIYLPLSYFHKMTSGRLINRFTTDLNIIEQAVFISITGPLRDFPQVIILLCVMVYRSWQLFLIMMIALPIAAFLIGRFSRMNKTIASHRMMKYDDLTNTLTEVINGIRIIKSFNMEEKEVQKFNDINARKLNGIGLKLSEASIAAYRVFKLDDERNLIIENRKSTPLPLFEKQIEINISNFAYEDTTVLKNISLTIPFNQTVGLVGSTGSGKSTLVNLIPRFYDLKAQEGSIKIDGYDIRDVDVFSLRRQIAVVTQETILFNDTIRNNITCGLEVGTEKVEQAAVHAYAQEFIERLPDGYDQYVGEKGYSLSGGEKQRISIARALIKDAPILILDEATSHLDNKSELKVQQAIDNLLSKRTTIIIAHRLSTIKKADIIYFMKDGEIVESGTHQELVSSDSQYRKYYEIQFES</sequence>
<keyword evidence="6" id="KW-0067">ATP-binding</keyword>
<dbReference type="EMBL" id="JAEAOA010001141">
    <property type="protein sequence ID" value="KAK3606871.1"/>
    <property type="molecule type" value="Genomic_DNA"/>
</dbReference>
<reference evidence="12" key="2">
    <citation type="journal article" date="2021" name="Genome Biol. Evol.">
        <title>Developing a high-quality reference genome for a parasitic bivalve with doubly uniparental inheritance (Bivalvia: Unionida).</title>
        <authorList>
            <person name="Smith C.H."/>
        </authorList>
    </citation>
    <scope>NUCLEOTIDE SEQUENCE</scope>
    <source>
        <strain evidence="12">CHS0354</strain>
        <tissue evidence="12">Mantle</tissue>
    </source>
</reference>
<dbReference type="Pfam" id="PF00664">
    <property type="entry name" value="ABC_membrane"/>
    <property type="match status" value="1"/>
</dbReference>
<reference evidence="12" key="1">
    <citation type="journal article" date="2021" name="Genome Biol. Evol.">
        <title>A High-Quality Reference Genome for a Parasitic Bivalve with Doubly Uniparental Inheritance (Bivalvia: Unionida).</title>
        <authorList>
            <person name="Smith C.H."/>
        </authorList>
    </citation>
    <scope>NUCLEOTIDE SEQUENCE</scope>
    <source>
        <strain evidence="12">CHS0354</strain>
    </source>
</reference>
<dbReference type="CDD" id="cd18552">
    <property type="entry name" value="ABC_6TM_MsbA_like"/>
    <property type="match status" value="1"/>
</dbReference>
<dbReference type="AlphaFoldDB" id="A0AAE0W9Y7"/>
<accession>A0AAE0W9Y7</accession>
<dbReference type="PROSITE" id="PS50929">
    <property type="entry name" value="ABC_TM1F"/>
    <property type="match status" value="1"/>
</dbReference>
<evidence type="ECO:0000313" key="12">
    <source>
        <dbReference type="EMBL" id="KAK3606871.1"/>
    </source>
</evidence>
<dbReference type="InterPro" id="IPR027417">
    <property type="entry name" value="P-loop_NTPase"/>
</dbReference>
<dbReference type="PROSITE" id="PS50893">
    <property type="entry name" value="ABC_TRANSPORTER_2"/>
    <property type="match status" value="1"/>
</dbReference>
<keyword evidence="3" id="KW-1003">Cell membrane</keyword>
<keyword evidence="13" id="KW-1185">Reference proteome</keyword>
<comment type="subcellular location">
    <subcellularLocation>
        <location evidence="1">Cell membrane</location>
        <topology evidence="1">Multi-pass membrane protein</topology>
    </subcellularLocation>
</comment>
<dbReference type="SUPFAM" id="SSF52540">
    <property type="entry name" value="P-loop containing nucleoside triphosphate hydrolases"/>
    <property type="match status" value="1"/>
</dbReference>
<feature type="transmembrane region" description="Helical" evidence="9">
    <location>
        <begin position="129"/>
        <end position="158"/>
    </location>
</feature>
<keyword evidence="7 9" id="KW-1133">Transmembrane helix</keyword>
<dbReference type="FunFam" id="3.40.50.300:FF:000221">
    <property type="entry name" value="Multidrug ABC transporter ATP-binding protein"/>
    <property type="match status" value="1"/>
</dbReference>
<dbReference type="PANTHER" id="PTHR43394">
    <property type="entry name" value="ATP-DEPENDENT PERMEASE MDL1, MITOCHONDRIAL"/>
    <property type="match status" value="1"/>
</dbReference>
<dbReference type="GO" id="GO:0015421">
    <property type="term" value="F:ABC-type oligopeptide transporter activity"/>
    <property type="evidence" value="ECO:0007669"/>
    <property type="project" value="TreeGrafter"/>
</dbReference>
<evidence type="ECO:0000256" key="8">
    <source>
        <dbReference type="ARBA" id="ARBA00023136"/>
    </source>
</evidence>